<protein>
    <submittedName>
        <fullName evidence="2">Uncharacterized protein</fullName>
    </submittedName>
</protein>
<organism evidence="2 3">
    <name type="scientific">Mya arenaria</name>
    <name type="common">Soft-shell clam</name>
    <dbReference type="NCBI Taxonomy" id="6604"/>
    <lineage>
        <taxon>Eukaryota</taxon>
        <taxon>Metazoa</taxon>
        <taxon>Spiralia</taxon>
        <taxon>Lophotrochozoa</taxon>
        <taxon>Mollusca</taxon>
        <taxon>Bivalvia</taxon>
        <taxon>Autobranchia</taxon>
        <taxon>Heteroconchia</taxon>
        <taxon>Euheterodonta</taxon>
        <taxon>Imparidentia</taxon>
        <taxon>Neoheterodontei</taxon>
        <taxon>Myida</taxon>
        <taxon>Myoidea</taxon>
        <taxon>Myidae</taxon>
        <taxon>Mya</taxon>
    </lineage>
</organism>
<dbReference type="Proteomes" id="UP001164746">
    <property type="component" value="Chromosome 10"/>
</dbReference>
<keyword evidence="3" id="KW-1185">Reference proteome</keyword>
<feature type="region of interest" description="Disordered" evidence="1">
    <location>
        <begin position="1"/>
        <end position="47"/>
    </location>
</feature>
<feature type="region of interest" description="Disordered" evidence="1">
    <location>
        <begin position="121"/>
        <end position="153"/>
    </location>
</feature>
<evidence type="ECO:0000313" key="2">
    <source>
        <dbReference type="EMBL" id="WAR17720.1"/>
    </source>
</evidence>
<name>A0ABY7F693_MYAAR</name>
<reference evidence="2" key="1">
    <citation type="submission" date="2022-11" db="EMBL/GenBank/DDBJ databases">
        <title>Centuries of genome instability and evolution in soft-shell clam transmissible cancer (bioRxiv).</title>
        <authorList>
            <person name="Hart S.F.M."/>
            <person name="Yonemitsu M.A."/>
            <person name="Giersch R.M."/>
            <person name="Beal B.F."/>
            <person name="Arriagada G."/>
            <person name="Davis B.W."/>
            <person name="Ostrander E.A."/>
            <person name="Goff S.P."/>
            <person name="Metzger M.J."/>
        </authorList>
    </citation>
    <scope>NUCLEOTIDE SEQUENCE</scope>
    <source>
        <strain evidence="2">MELC-2E11</strain>
        <tissue evidence="2">Siphon/mantle</tissue>
    </source>
</reference>
<evidence type="ECO:0000313" key="3">
    <source>
        <dbReference type="Proteomes" id="UP001164746"/>
    </source>
</evidence>
<sequence>MTVAKQVKTDQPAMRNGPTILATPRTNGGQRKSNDKDVMSTPRKIPASKSDAQLTLPAGLTFGHMRRNSSDRSFIDTAKKFSKDVQNNNYNIKSNLNNNNNHKTPSKARSQVNTVNGLRKYSSTLGLDTKADVRSDGSVPENADGYDSDSDNDKSHRVIQWIIGVNEVAEPPEEPLIEHVDEPPQRDTAIRIVYSGDS</sequence>
<feature type="region of interest" description="Disordered" evidence="1">
    <location>
        <begin position="93"/>
        <end position="112"/>
    </location>
</feature>
<gene>
    <name evidence="2" type="ORF">MAR_032314</name>
</gene>
<proteinExistence type="predicted"/>
<dbReference type="EMBL" id="CP111021">
    <property type="protein sequence ID" value="WAR17720.1"/>
    <property type="molecule type" value="Genomic_DNA"/>
</dbReference>
<accession>A0ABY7F693</accession>
<evidence type="ECO:0000256" key="1">
    <source>
        <dbReference type="SAM" id="MobiDB-lite"/>
    </source>
</evidence>